<reference evidence="5 6" key="1">
    <citation type="submission" date="2024-02" db="EMBL/GenBank/DDBJ databases">
        <title>Full genome sequence of Nocardioides kribbensis.</title>
        <authorList>
            <person name="Poletto B.L."/>
            <person name="Silva G."/>
            <person name="Galante D."/>
            <person name="Campos K.R."/>
            <person name="Santos M.B.N."/>
            <person name="Sacchi C.T."/>
        </authorList>
    </citation>
    <scope>NUCLEOTIDE SEQUENCE [LARGE SCALE GENOMIC DNA]</scope>
    <source>
        <strain evidence="5 6">O4R</strain>
    </source>
</reference>
<proteinExistence type="inferred from homology"/>
<sequence>MLSRSWSGRATRPLAASLGLGLAAAALSVTTVAPAQAVPSAPAPRADKVVDLTLLNINDFHGRIDANTTKFATTVEGLKAANGPKRTLFLSAGDNIGASLFASSQFKDRPTLKVLDALGLKTSSVGNHEFDRGFDDLDGRVDNVADFSYLGANVYAEGTRTPVLPAYDTFKRAGVTVGVIGAVTEETASLVSPAGIEGIEFGDPVAAVNRVARQLSDGRPGNGEADVLVAEFHEGAGEGAPAGATLEEEVAEGGAFARIVTRTTPKVDAIFTGHTHKQYAWDAPVPGTERTRPVLQTGSYGENIGRITLSVNQRTGRVKAYTQENVARVAEADLSYPAVVKVQQITNRALRLAAEVGNQPVAEITDDITTAFSGGSYGPDGYTGGTRDARAEESALGDLVANALRDGVQDFAEPDLGLTNPGGLRAELLFAGDTTSNPANTDGVVTFAEANAVLPFNNTVAIVRLTGADLKQVLEQQYQTNADGTVPSRPYLQLGMSDNVQVTTDPTAAAGSRITSVLIDGEPLDPARTYTISTLSFLATGGDNFRAFTNGTFTDTGLLDAELWRDYLAGNDPVSPDFARQQVTESGLPDALVAGEEASFTLSKLNLTSLGSPANTELTATYVDGSTTSPLGTFPITTDNGGSATVTLTVPAGSSGGVVELVAAPSGTTVTVPVSGTR</sequence>
<evidence type="ECO:0000259" key="4">
    <source>
        <dbReference type="Pfam" id="PF02872"/>
    </source>
</evidence>
<dbReference type="PRINTS" id="PR01607">
    <property type="entry name" value="APYRASEFAMLY"/>
</dbReference>
<dbReference type="PANTHER" id="PTHR11575">
    <property type="entry name" value="5'-NUCLEOTIDASE-RELATED"/>
    <property type="match status" value="1"/>
</dbReference>
<dbReference type="InterPro" id="IPR004843">
    <property type="entry name" value="Calcineurin-like_PHP"/>
</dbReference>
<comment type="caution">
    <text evidence="5">The sequence shown here is derived from an EMBL/GenBank/DDBJ whole genome shotgun (WGS) entry which is preliminary data.</text>
</comment>
<dbReference type="Pfam" id="PF00149">
    <property type="entry name" value="Metallophos"/>
    <property type="match status" value="1"/>
</dbReference>
<dbReference type="PANTHER" id="PTHR11575:SF24">
    <property type="entry name" value="5'-NUCLEOTIDASE"/>
    <property type="match status" value="1"/>
</dbReference>
<accession>A0ABV1NXV3</accession>
<dbReference type="Pfam" id="PF02872">
    <property type="entry name" value="5_nucleotid_C"/>
    <property type="match status" value="1"/>
</dbReference>
<keyword evidence="2" id="KW-0547">Nucleotide-binding</keyword>
<evidence type="ECO:0000313" key="6">
    <source>
        <dbReference type="Proteomes" id="UP001482520"/>
    </source>
</evidence>
<dbReference type="SUPFAM" id="SSF55816">
    <property type="entry name" value="5'-nucleotidase (syn. UDP-sugar hydrolase), C-terminal domain"/>
    <property type="match status" value="1"/>
</dbReference>
<dbReference type="InterPro" id="IPR036907">
    <property type="entry name" value="5'-Nucleotdase_C_sf"/>
</dbReference>
<keyword evidence="1 2" id="KW-0732">Signal</keyword>
<keyword evidence="2 5" id="KW-0378">Hydrolase</keyword>
<dbReference type="SUPFAM" id="SSF56300">
    <property type="entry name" value="Metallo-dependent phosphatases"/>
    <property type="match status" value="1"/>
</dbReference>
<evidence type="ECO:0000313" key="5">
    <source>
        <dbReference type="EMBL" id="MEQ7847309.1"/>
    </source>
</evidence>
<dbReference type="Gene3D" id="3.90.780.10">
    <property type="entry name" value="5'-Nucleotidase, C-terminal domain"/>
    <property type="match status" value="1"/>
</dbReference>
<feature type="signal peptide" evidence="2">
    <location>
        <begin position="1"/>
        <end position="37"/>
    </location>
</feature>
<feature type="domain" description="Calcineurin-like phosphoesterase" evidence="3">
    <location>
        <begin position="53"/>
        <end position="277"/>
    </location>
</feature>
<dbReference type="InterPro" id="IPR008334">
    <property type="entry name" value="5'-Nucleotdase_C"/>
</dbReference>
<keyword evidence="6" id="KW-1185">Reference proteome</keyword>
<dbReference type="Gene3D" id="3.60.21.10">
    <property type="match status" value="1"/>
</dbReference>
<dbReference type="InterPro" id="IPR006179">
    <property type="entry name" value="5_nucleotidase/apyrase"/>
</dbReference>
<dbReference type="Proteomes" id="UP001482520">
    <property type="component" value="Unassembled WGS sequence"/>
</dbReference>
<dbReference type="RefSeq" id="WP_251530851.1">
    <property type="nucleotide sequence ID" value="NZ_BAAAMM010000002.1"/>
</dbReference>
<comment type="similarity">
    <text evidence="2">Belongs to the 5'-nucleotidase family.</text>
</comment>
<organism evidence="5 6">
    <name type="scientific">Nocardioides kribbensis</name>
    <dbReference type="NCBI Taxonomy" id="305517"/>
    <lineage>
        <taxon>Bacteria</taxon>
        <taxon>Bacillati</taxon>
        <taxon>Actinomycetota</taxon>
        <taxon>Actinomycetes</taxon>
        <taxon>Propionibacteriales</taxon>
        <taxon>Nocardioidaceae</taxon>
        <taxon>Nocardioides</taxon>
    </lineage>
</organism>
<feature type="domain" description="5'-Nucleotidase C-terminal" evidence="4">
    <location>
        <begin position="387"/>
        <end position="549"/>
    </location>
</feature>
<evidence type="ECO:0000256" key="1">
    <source>
        <dbReference type="ARBA" id="ARBA00022729"/>
    </source>
</evidence>
<name>A0ABV1NXV3_9ACTN</name>
<evidence type="ECO:0000256" key="2">
    <source>
        <dbReference type="RuleBase" id="RU362119"/>
    </source>
</evidence>
<dbReference type="EMBL" id="JBEGDP010000007">
    <property type="protein sequence ID" value="MEQ7847309.1"/>
    <property type="molecule type" value="Genomic_DNA"/>
</dbReference>
<gene>
    <name evidence="5" type="ORF">V6R90_08455</name>
</gene>
<feature type="chain" id="PRO_5044987725" evidence="2">
    <location>
        <begin position="38"/>
        <end position="678"/>
    </location>
</feature>
<protein>
    <submittedName>
        <fullName evidence="5">Bifunctional UDP-sugar hydrolase/5'-nucleotidase</fullName>
    </submittedName>
</protein>
<evidence type="ECO:0000259" key="3">
    <source>
        <dbReference type="Pfam" id="PF00149"/>
    </source>
</evidence>
<dbReference type="GO" id="GO:0016787">
    <property type="term" value="F:hydrolase activity"/>
    <property type="evidence" value="ECO:0007669"/>
    <property type="project" value="UniProtKB-KW"/>
</dbReference>
<dbReference type="InterPro" id="IPR029052">
    <property type="entry name" value="Metallo-depent_PP-like"/>
</dbReference>